<keyword evidence="3" id="KW-0521">NADP</keyword>
<evidence type="ECO:0000256" key="4">
    <source>
        <dbReference type="ARBA" id="ARBA00023002"/>
    </source>
</evidence>
<accession>A0AA35T8S3</accession>
<dbReference type="SUPFAM" id="SSF53474">
    <property type="entry name" value="alpha/beta-Hydrolases"/>
    <property type="match status" value="1"/>
</dbReference>
<dbReference type="GO" id="GO:0050660">
    <property type="term" value="F:flavin adenine dinucleotide binding"/>
    <property type="evidence" value="ECO:0007669"/>
    <property type="project" value="InterPro"/>
</dbReference>
<evidence type="ECO:0000256" key="2">
    <source>
        <dbReference type="ARBA" id="ARBA00022827"/>
    </source>
</evidence>
<dbReference type="GO" id="GO:0050661">
    <property type="term" value="F:NADP binding"/>
    <property type="evidence" value="ECO:0007669"/>
    <property type="project" value="InterPro"/>
</dbReference>
<evidence type="ECO:0000256" key="5">
    <source>
        <dbReference type="RuleBase" id="RU361177"/>
    </source>
</evidence>
<name>A0AA35T8S3_GEOBA</name>
<dbReference type="InterPro" id="IPR029058">
    <property type="entry name" value="AB_hydrolase_fold"/>
</dbReference>
<keyword evidence="1 5" id="KW-0285">Flavoprotein</keyword>
<dbReference type="Pfam" id="PF07859">
    <property type="entry name" value="Abhydrolase_3"/>
    <property type="match status" value="1"/>
</dbReference>
<sequence length="758" mass="85558">MVLSNTDLDFDAIVIGAGISGLYQLYRLRELGLRVRVFERGTGVGGTWYWNRYPGARFDSESYSYAYSFSQDLLDEWDWSEHFASQPEILRYLQHVADKFDLLKDIQFSSAVKSAVYHDGTRSWEIRLQDGNSYRSRFLITGIGNLSQPTLPKIEGIESFEGKSFHTSRWPHAPVNFAGKRVAVIGTGATGVQTIQEVSKDVGHLTVFQRRPNWCAPLHNSEIEPDEMEVIRAGYDAMFERCAQTRSGFIHTVDPRGTFEVTAEERYEFWEQLYAGRGFGIWQGNFKDILTDPKANKAISDFIADKIRERVNDPLVAEKLIPKDQGFGTRRVPLETNYYESYNRENVELIDINETPIERITQNGILTTEKELEFDFIIYATGFDAVFGSYNAIDIRGVNQRKLKDQWEEELATLLGIQTNNFPNLFMIMGPHAMQGNNPRNIEFNVEWITAKFLEKMAEGDGKPIHESTPHEARAFASEISELAGPAPKMERVEERTIEGTDGEATLRILVPFEYSRGVLVYYHGGGWVTGSPDEYDTVARKLAERTSCAVVLVEYRLAPEHRYPTAVDDSYVALEWVGEHLSEIAGQEVPLIVAGDGSGGNLAAVTAIRARDRSGPPIALQVLIYPVTDADFDRPSYSDPENGFLLTRDAMIWYWDQYLPESSRRTEPGASPLHTENFQGLPPAVILTAEHDVLRDEGEAYAARLQEAHVPTDLQRYVGQMHGFFTLLMLPGSELGFQQVVRAVRACTARAHKSQTI</sequence>
<dbReference type="GO" id="GO:0004499">
    <property type="term" value="F:N,N-dimethylaniline monooxygenase activity"/>
    <property type="evidence" value="ECO:0007669"/>
    <property type="project" value="InterPro"/>
</dbReference>
<dbReference type="InterPro" id="IPR036188">
    <property type="entry name" value="FAD/NAD-bd_sf"/>
</dbReference>
<keyword evidence="8" id="KW-1185">Reference proteome</keyword>
<evidence type="ECO:0000256" key="3">
    <source>
        <dbReference type="ARBA" id="ARBA00022857"/>
    </source>
</evidence>
<organism evidence="7 8">
    <name type="scientific">Geodia barretti</name>
    <name type="common">Barrett's horny sponge</name>
    <dbReference type="NCBI Taxonomy" id="519541"/>
    <lineage>
        <taxon>Eukaryota</taxon>
        <taxon>Metazoa</taxon>
        <taxon>Porifera</taxon>
        <taxon>Demospongiae</taxon>
        <taxon>Heteroscleromorpha</taxon>
        <taxon>Tetractinellida</taxon>
        <taxon>Astrophorina</taxon>
        <taxon>Geodiidae</taxon>
        <taxon>Geodia</taxon>
    </lineage>
</organism>
<dbReference type="Gene3D" id="3.40.50.1820">
    <property type="entry name" value="alpha/beta hydrolase"/>
    <property type="match status" value="1"/>
</dbReference>
<dbReference type="InterPro" id="IPR050775">
    <property type="entry name" value="FAD-binding_Monooxygenases"/>
</dbReference>
<keyword evidence="5 7" id="KW-0503">Monooxygenase</keyword>
<dbReference type="Gene3D" id="3.50.50.60">
    <property type="entry name" value="FAD/NAD(P)-binding domain"/>
    <property type="match status" value="1"/>
</dbReference>
<comment type="caution">
    <text evidence="7">The sequence shown here is derived from an EMBL/GenBank/DDBJ whole genome shotgun (WGS) entry which is preliminary data.</text>
</comment>
<evidence type="ECO:0000259" key="6">
    <source>
        <dbReference type="Pfam" id="PF07859"/>
    </source>
</evidence>
<dbReference type="SUPFAM" id="SSF51905">
    <property type="entry name" value="FAD/NAD(P)-binding domain"/>
    <property type="match status" value="2"/>
</dbReference>
<keyword evidence="4 5" id="KW-0560">Oxidoreductase</keyword>
<dbReference type="Proteomes" id="UP001174909">
    <property type="component" value="Unassembled WGS sequence"/>
</dbReference>
<proteinExistence type="inferred from homology"/>
<evidence type="ECO:0000256" key="1">
    <source>
        <dbReference type="ARBA" id="ARBA00022630"/>
    </source>
</evidence>
<dbReference type="InterPro" id="IPR013094">
    <property type="entry name" value="AB_hydrolase_3"/>
</dbReference>
<gene>
    <name evidence="7" type="ORF">GBAR_LOCUS23753</name>
</gene>
<dbReference type="AlphaFoldDB" id="A0AA35T8S3"/>
<dbReference type="EMBL" id="CASHTH010003284">
    <property type="protein sequence ID" value="CAI8042832.1"/>
    <property type="molecule type" value="Genomic_DNA"/>
</dbReference>
<dbReference type="Pfam" id="PF00743">
    <property type="entry name" value="FMO-like"/>
    <property type="match status" value="1"/>
</dbReference>
<reference evidence="7" key="1">
    <citation type="submission" date="2023-03" db="EMBL/GenBank/DDBJ databases">
        <authorList>
            <person name="Steffen K."/>
            <person name="Cardenas P."/>
        </authorList>
    </citation>
    <scope>NUCLEOTIDE SEQUENCE</scope>
</reference>
<feature type="domain" description="Alpha/beta hydrolase fold-3" evidence="6">
    <location>
        <begin position="520"/>
        <end position="726"/>
    </location>
</feature>
<comment type="cofactor">
    <cofactor evidence="5">
        <name>FAD</name>
        <dbReference type="ChEBI" id="CHEBI:57692"/>
    </cofactor>
</comment>
<protein>
    <recommendedName>
        <fullName evidence="5">Flavin-containing monooxygenase</fullName>
        <ecNumber evidence="5">1.-.-.-</ecNumber>
    </recommendedName>
</protein>
<dbReference type="GO" id="GO:0016787">
    <property type="term" value="F:hydrolase activity"/>
    <property type="evidence" value="ECO:0007669"/>
    <property type="project" value="InterPro"/>
</dbReference>
<evidence type="ECO:0000313" key="8">
    <source>
        <dbReference type="Proteomes" id="UP001174909"/>
    </source>
</evidence>
<dbReference type="PANTHER" id="PTHR43098">
    <property type="entry name" value="L-ORNITHINE N(5)-MONOOXYGENASE-RELATED"/>
    <property type="match status" value="1"/>
</dbReference>
<dbReference type="InterPro" id="IPR020946">
    <property type="entry name" value="Flavin_mOase-like"/>
</dbReference>
<dbReference type="PANTHER" id="PTHR43098:SF5">
    <property type="entry name" value="DUAL-FUNCTIONAL MONOOXYGENASE_METHYLTRANSFERASE PSOF"/>
    <property type="match status" value="1"/>
</dbReference>
<evidence type="ECO:0000313" key="7">
    <source>
        <dbReference type="EMBL" id="CAI8042832.1"/>
    </source>
</evidence>
<keyword evidence="2 5" id="KW-0274">FAD</keyword>
<dbReference type="EC" id="1.-.-.-" evidence="5"/>
<comment type="similarity">
    <text evidence="5">Belongs to the FMO family.</text>
</comment>